<name>A0A1S8X9M0_OPIVI</name>
<feature type="non-terminal residue" evidence="5">
    <location>
        <position position="1"/>
    </location>
</feature>
<dbReference type="Gene3D" id="2.130.10.10">
    <property type="entry name" value="YVTN repeat-like/Quinoprotein amine dehydrogenase"/>
    <property type="match status" value="2"/>
</dbReference>
<reference evidence="5 6" key="1">
    <citation type="submission" date="2015-03" db="EMBL/GenBank/DDBJ databases">
        <title>Draft genome of the nematode, Opisthorchis viverrini.</title>
        <authorList>
            <person name="Mitreva M."/>
        </authorList>
    </citation>
    <scope>NUCLEOTIDE SEQUENCE [LARGE SCALE GENOMIC DNA]</scope>
    <source>
        <strain evidence="5">Khon Kaen</strain>
    </source>
</reference>
<proteinExistence type="predicted"/>
<dbReference type="InterPro" id="IPR015943">
    <property type="entry name" value="WD40/YVTN_repeat-like_dom_sf"/>
</dbReference>
<keyword evidence="1" id="KW-0853">WD repeat</keyword>
<feature type="region of interest" description="Disordered" evidence="3">
    <location>
        <begin position="353"/>
        <end position="372"/>
    </location>
</feature>
<gene>
    <name evidence="5" type="ORF">X801_00662</name>
</gene>
<evidence type="ECO:0000259" key="4">
    <source>
        <dbReference type="PROSITE" id="PS50181"/>
    </source>
</evidence>
<dbReference type="CDD" id="cd09917">
    <property type="entry name" value="F-box_SF"/>
    <property type="match status" value="1"/>
</dbReference>
<dbReference type="InterPro" id="IPR036047">
    <property type="entry name" value="F-box-like_dom_sf"/>
</dbReference>
<dbReference type="PANTHER" id="PTHR10971">
    <property type="entry name" value="MRNA EXPORT FACTOR AND BUB3"/>
    <property type="match status" value="1"/>
</dbReference>
<organism evidence="5 6">
    <name type="scientific">Opisthorchis viverrini</name>
    <name type="common">Southeast Asian liver fluke</name>
    <dbReference type="NCBI Taxonomy" id="6198"/>
    <lineage>
        <taxon>Eukaryota</taxon>
        <taxon>Metazoa</taxon>
        <taxon>Spiralia</taxon>
        <taxon>Lophotrochozoa</taxon>
        <taxon>Platyhelminthes</taxon>
        <taxon>Trematoda</taxon>
        <taxon>Digenea</taxon>
        <taxon>Opisthorchiida</taxon>
        <taxon>Opisthorchiata</taxon>
        <taxon>Opisthorchiidae</taxon>
        <taxon>Opisthorchis</taxon>
    </lineage>
</organism>
<dbReference type="EMBL" id="KV891546">
    <property type="protein sequence ID" value="OON23430.1"/>
    <property type="molecule type" value="Genomic_DNA"/>
</dbReference>
<dbReference type="Pfam" id="PF00646">
    <property type="entry name" value="F-box"/>
    <property type="match status" value="1"/>
</dbReference>
<keyword evidence="6" id="KW-1185">Reference proteome</keyword>
<accession>A0A1S8X9M0</accession>
<dbReference type="SUPFAM" id="SSF81383">
    <property type="entry name" value="F-box domain"/>
    <property type="match status" value="1"/>
</dbReference>
<feature type="domain" description="F-box" evidence="4">
    <location>
        <begin position="35"/>
        <end position="80"/>
    </location>
</feature>
<dbReference type="PROSITE" id="PS50181">
    <property type="entry name" value="FBOX"/>
    <property type="match status" value="1"/>
</dbReference>
<evidence type="ECO:0000256" key="1">
    <source>
        <dbReference type="ARBA" id="ARBA00022574"/>
    </source>
</evidence>
<dbReference type="SMART" id="SM00320">
    <property type="entry name" value="WD40"/>
    <property type="match status" value="3"/>
</dbReference>
<evidence type="ECO:0000256" key="2">
    <source>
        <dbReference type="ARBA" id="ARBA00022737"/>
    </source>
</evidence>
<dbReference type="Proteomes" id="UP000243686">
    <property type="component" value="Unassembled WGS sequence"/>
</dbReference>
<evidence type="ECO:0000313" key="6">
    <source>
        <dbReference type="Proteomes" id="UP000243686"/>
    </source>
</evidence>
<sequence>ITKLPLKDSTCFTLYQQFVVFLSPALAVFFSRSSMVSLDNLPPEVFHRICFFLHASDVIALRLVSKKFRSWTGIKFWQKRLLALSAGAYPCLQGLCIHLPSGPPLISNPDKKVDWIHETVAREMYLSVFGQNGTRQHFVRPCATSVAIDVLHIPPVASDLLLVGDRGRVISIFSLKEMALNKDPWNAVYVESRLHLGWIWSIESFGYSVLTGSWDKTLRLWNLSDTGLVPHSVYHLPGPVFSTAFFDPSTVSVASNAFVYTVDLRAPSVNQSGPRLKHKGTVLCLQSPGKWHSSTDSAKPSWMDWGAGGDQLSSVATSVSDLSSITASQENLPTLINGFSENEFLLAFAQLSPDEQEQEQRGKDEACTDQSVPIGPSIASDEPTEMGCHLSSNAFNLVTGSYDRSLNGWDMRYPSKPVKTFELSGYPRRMSLMDDSELWVAQPPNLLLVFDIRQGLFNCVHTQKLPGWTRGFGALVATRGGIFVSGLHGTVEVLHPTCPPASMGGAPLAESLSNAPNTLAVHDDLLAVGCEDGTVHVWAGQNAFSSISC</sequence>
<dbReference type="InterPro" id="IPR001680">
    <property type="entry name" value="WD40_rpt"/>
</dbReference>
<dbReference type="SUPFAM" id="SSF50978">
    <property type="entry name" value="WD40 repeat-like"/>
    <property type="match status" value="1"/>
</dbReference>
<protein>
    <submittedName>
        <fullName evidence="5">F-box domain protein</fullName>
    </submittedName>
</protein>
<dbReference type="Pfam" id="PF00400">
    <property type="entry name" value="WD40"/>
    <property type="match status" value="1"/>
</dbReference>
<evidence type="ECO:0000256" key="3">
    <source>
        <dbReference type="SAM" id="MobiDB-lite"/>
    </source>
</evidence>
<dbReference type="AlphaFoldDB" id="A0A1S8X9M0"/>
<keyword evidence="2" id="KW-0677">Repeat</keyword>
<evidence type="ECO:0000313" key="5">
    <source>
        <dbReference type="EMBL" id="OON23430.1"/>
    </source>
</evidence>
<dbReference type="InterPro" id="IPR001810">
    <property type="entry name" value="F-box_dom"/>
</dbReference>
<dbReference type="InterPro" id="IPR036322">
    <property type="entry name" value="WD40_repeat_dom_sf"/>
</dbReference>